<name>A0AAT9FJ41_9BACT</name>
<evidence type="ECO:0000313" key="1">
    <source>
        <dbReference type="EMBL" id="BDS06024.1"/>
    </source>
</evidence>
<protein>
    <recommendedName>
        <fullName evidence="2">DUF1287 domain-containing protein</fullName>
    </recommendedName>
</protein>
<organism evidence="1">
    <name type="scientific">Oceaniferula spumae</name>
    <dbReference type="NCBI Taxonomy" id="2979115"/>
    <lineage>
        <taxon>Bacteria</taxon>
        <taxon>Pseudomonadati</taxon>
        <taxon>Verrucomicrobiota</taxon>
        <taxon>Verrucomicrobiia</taxon>
        <taxon>Verrucomicrobiales</taxon>
        <taxon>Verrucomicrobiaceae</taxon>
        <taxon>Oceaniferula</taxon>
    </lineage>
</organism>
<dbReference type="KEGG" id="osu:NT6N_10640"/>
<gene>
    <name evidence="1" type="ORF">NT6N_10640</name>
</gene>
<dbReference type="AlphaFoldDB" id="A0AAT9FJ41"/>
<proteinExistence type="predicted"/>
<dbReference type="EMBL" id="AP026866">
    <property type="protein sequence ID" value="BDS06024.1"/>
    <property type="molecule type" value="Genomic_DNA"/>
</dbReference>
<evidence type="ECO:0008006" key="2">
    <source>
        <dbReference type="Google" id="ProtNLM"/>
    </source>
</evidence>
<sequence length="251" mass="28435">MRILAVILVIFGLIAGGVVWLLRHPASPIVAKITEVSEPVPIPDPETYAVTVEEIDYHRKKLSKAYRKAKTDTERQAIIASARSLLELTMPSLMRCWLGTPWDYNGMAAKPGGGKVACGYFVSTIMRDSGFDVQRIRLAQQPSQNILLTFLPREKLHIKVDVNYPEYLDLFRRKDHGIYIIGLDKHVGFLIHDENGVQFIHSGGLLRRVVDEGPSDAYSIEKSNYRVIGNITGDKELLKRWLLEDSFPTYR</sequence>
<accession>A0AAT9FJ41</accession>
<reference evidence="1" key="1">
    <citation type="submission" date="2024-07" db="EMBL/GenBank/DDBJ databases">
        <title>Complete genome sequence of Verrucomicrobiaceae bacterium NT6N.</title>
        <authorList>
            <person name="Huang C."/>
            <person name="Takami H."/>
            <person name="Hamasaki K."/>
        </authorList>
    </citation>
    <scope>NUCLEOTIDE SEQUENCE</scope>
    <source>
        <strain evidence="1">NT6N</strain>
    </source>
</reference>